<evidence type="ECO:0000256" key="11">
    <source>
        <dbReference type="ARBA" id="ARBA00048160"/>
    </source>
</evidence>
<evidence type="ECO:0000256" key="6">
    <source>
        <dbReference type="ARBA" id="ARBA00022777"/>
    </source>
</evidence>
<dbReference type="FunFam" id="3.40.367.20:FF:000020">
    <property type="entry name" value="Hexokinase-1"/>
    <property type="match status" value="1"/>
</dbReference>
<comment type="catalytic activity">
    <reaction evidence="9">
        <text>a D-hexose + ATP = a D-hexose 6-phosphate + ADP + H(+)</text>
        <dbReference type="Rhea" id="RHEA:22740"/>
        <dbReference type="ChEBI" id="CHEBI:4194"/>
        <dbReference type="ChEBI" id="CHEBI:15378"/>
        <dbReference type="ChEBI" id="CHEBI:30616"/>
        <dbReference type="ChEBI" id="CHEBI:229467"/>
        <dbReference type="ChEBI" id="CHEBI:456216"/>
        <dbReference type="EC" id="2.7.1.1"/>
    </reaction>
    <physiologicalReaction direction="left-to-right" evidence="9">
        <dbReference type="Rhea" id="RHEA:22741"/>
    </physiologicalReaction>
</comment>
<keyword evidence="7 12" id="KW-0067">ATP-binding</keyword>
<keyword evidence="5 12" id="KW-0547">Nucleotide-binding</keyword>
<dbReference type="InterPro" id="IPR019807">
    <property type="entry name" value="Hexokinase_BS"/>
</dbReference>
<evidence type="ECO:0000313" key="16">
    <source>
        <dbReference type="Proteomes" id="UP000749646"/>
    </source>
</evidence>
<dbReference type="Pfam" id="PF00349">
    <property type="entry name" value="Hexokinase_1"/>
    <property type="match status" value="1"/>
</dbReference>
<dbReference type="Gene3D" id="3.30.420.40">
    <property type="match status" value="1"/>
</dbReference>
<dbReference type="CDD" id="cd24018">
    <property type="entry name" value="ASKHA_NBD_HK_fungi"/>
    <property type="match status" value="1"/>
</dbReference>
<dbReference type="GO" id="GO:0001678">
    <property type="term" value="P:intracellular glucose homeostasis"/>
    <property type="evidence" value="ECO:0007669"/>
    <property type="project" value="InterPro"/>
</dbReference>
<accession>A0A9P6LSB9</accession>
<evidence type="ECO:0000313" key="15">
    <source>
        <dbReference type="EMBL" id="KAF9930043.1"/>
    </source>
</evidence>
<comment type="pathway">
    <text evidence="1">Carbohydrate degradation; glycolysis; D-glyceraldehyde 3-phosphate and glycerone phosphate from D-glucose: step 1/4.</text>
</comment>
<dbReference type="Pfam" id="PF03727">
    <property type="entry name" value="Hexokinase_2"/>
    <property type="match status" value="1"/>
</dbReference>
<evidence type="ECO:0000256" key="12">
    <source>
        <dbReference type="RuleBase" id="RU362007"/>
    </source>
</evidence>
<comment type="similarity">
    <text evidence="3 12">Belongs to the hexokinase family.</text>
</comment>
<dbReference type="EMBL" id="JAAAHW010010140">
    <property type="protein sequence ID" value="KAF9930043.1"/>
    <property type="molecule type" value="Genomic_DNA"/>
</dbReference>
<gene>
    <name evidence="15" type="primary">GLK1_4</name>
    <name evidence="15" type="ORF">BGZ65_005521</name>
</gene>
<dbReference type="Gene3D" id="3.40.367.20">
    <property type="match status" value="1"/>
</dbReference>
<keyword evidence="8 12" id="KW-0324">Glycolysis</keyword>
<reference evidence="15" key="1">
    <citation type="journal article" date="2020" name="Fungal Divers.">
        <title>Resolving the Mortierellaceae phylogeny through synthesis of multi-gene phylogenetics and phylogenomics.</title>
        <authorList>
            <person name="Vandepol N."/>
            <person name="Liber J."/>
            <person name="Desiro A."/>
            <person name="Na H."/>
            <person name="Kennedy M."/>
            <person name="Barry K."/>
            <person name="Grigoriev I.V."/>
            <person name="Miller A.N."/>
            <person name="O'Donnell K."/>
            <person name="Stajich J.E."/>
            <person name="Bonito G."/>
        </authorList>
    </citation>
    <scope>NUCLEOTIDE SEQUENCE</scope>
    <source>
        <strain evidence="15">MES-2147</strain>
    </source>
</reference>
<dbReference type="PROSITE" id="PS00378">
    <property type="entry name" value="HEXOKINASE_1"/>
    <property type="match status" value="1"/>
</dbReference>
<dbReference type="EC" id="2.7.1.-" evidence="12"/>
<dbReference type="SUPFAM" id="SSF53067">
    <property type="entry name" value="Actin-like ATPase domain"/>
    <property type="match status" value="2"/>
</dbReference>
<dbReference type="GO" id="GO:0006006">
    <property type="term" value="P:glucose metabolic process"/>
    <property type="evidence" value="ECO:0007669"/>
    <property type="project" value="TreeGrafter"/>
</dbReference>
<dbReference type="GO" id="GO:0005739">
    <property type="term" value="C:mitochondrion"/>
    <property type="evidence" value="ECO:0007669"/>
    <property type="project" value="TreeGrafter"/>
</dbReference>
<dbReference type="Gene3D" id="1.10.287.1250">
    <property type="match status" value="1"/>
</dbReference>
<comment type="pathway">
    <text evidence="2">Carbohydrate metabolism; hexose metabolism.</text>
</comment>
<protein>
    <recommendedName>
        <fullName evidence="12">Phosphotransferase</fullName>
        <ecNumber evidence="12">2.7.1.-</ecNumber>
    </recommendedName>
</protein>
<evidence type="ECO:0000256" key="3">
    <source>
        <dbReference type="ARBA" id="ARBA00009225"/>
    </source>
</evidence>
<evidence type="ECO:0000256" key="10">
    <source>
        <dbReference type="ARBA" id="ARBA00047905"/>
    </source>
</evidence>
<dbReference type="OrthoDB" id="419537at2759"/>
<comment type="catalytic activity">
    <reaction evidence="10">
        <text>D-fructose + ATP = D-fructose 6-phosphate + ADP + H(+)</text>
        <dbReference type="Rhea" id="RHEA:16125"/>
        <dbReference type="ChEBI" id="CHEBI:15378"/>
        <dbReference type="ChEBI" id="CHEBI:30616"/>
        <dbReference type="ChEBI" id="CHEBI:37721"/>
        <dbReference type="ChEBI" id="CHEBI:61527"/>
        <dbReference type="ChEBI" id="CHEBI:456216"/>
        <dbReference type="EC" id="2.7.1.1"/>
    </reaction>
    <physiologicalReaction direction="left-to-right" evidence="10">
        <dbReference type="Rhea" id="RHEA:16126"/>
    </physiologicalReaction>
</comment>
<dbReference type="AlphaFoldDB" id="A0A9P6LSB9"/>
<dbReference type="InterPro" id="IPR022673">
    <property type="entry name" value="Hexokinase_C"/>
</dbReference>
<dbReference type="FunFam" id="3.30.420.40:FF:000805">
    <property type="entry name" value="Hexokinase-2"/>
    <property type="match status" value="1"/>
</dbReference>
<evidence type="ECO:0000256" key="7">
    <source>
        <dbReference type="ARBA" id="ARBA00022840"/>
    </source>
</evidence>
<sequence>MSSTPIASKIIPKAARAHLDPTSIEYTSDKQRNAVAALVQEFTVTPQLLKDIKDNFIGGMQKGLKKDGETLAMIPSYVMGRLDGTEVGSYLALDVGGTNLRVVSVHLTGGGHINTRQTKYRIDESLKVGDAKALFDFMAVCVDSFLDEHEIVVRGDSQIELGFTFSFPVLQTSINRGTLISWTKGFNAHGLVGKDPVAFLQDAFNRRHVHVRVAALVNDTVGTLLAYAYNHPETVMGVILGTGCNGAYIEKIPKIEKWKGGAIVDEMIINMEFGAFDKERTILPLTMFDNKLDRKSVNPNKQILEKMIAGMYLGEITRNILLNLIDRRLLFEGNVSADLNQMWTFETAYMSTIEADNTPTLHVTRKILESTLSFSSTTLNDRQIVKTVVELVGKRAARLSAAAMAGILEHTGAWKQKAAIGIDGSLFEFYPSFDTDIMDGLEEVFGSEVRQNVSLGLAQDGSGVGAALCALLAAKHASKDASDN</sequence>
<proteinExistence type="inferred from homology"/>
<dbReference type="InterPro" id="IPR022672">
    <property type="entry name" value="Hexokinase_N"/>
</dbReference>
<comment type="caution">
    <text evidence="15">The sequence shown here is derived from an EMBL/GenBank/DDBJ whole genome shotgun (WGS) entry which is preliminary data.</text>
</comment>
<evidence type="ECO:0000256" key="2">
    <source>
        <dbReference type="ARBA" id="ARBA00005028"/>
    </source>
</evidence>
<organism evidence="15 16">
    <name type="scientific">Modicella reniformis</name>
    <dbReference type="NCBI Taxonomy" id="1440133"/>
    <lineage>
        <taxon>Eukaryota</taxon>
        <taxon>Fungi</taxon>
        <taxon>Fungi incertae sedis</taxon>
        <taxon>Mucoromycota</taxon>
        <taxon>Mortierellomycotina</taxon>
        <taxon>Mortierellomycetes</taxon>
        <taxon>Mortierellales</taxon>
        <taxon>Mortierellaceae</taxon>
        <taxon>Modicella</taxon>
    </lineage>
</organism>
<dbReference type="GO" id="GO:0006096">
    <property type="term" value="P:glycolytic process"/>
    <property type="evidence" value="ECO:0007669"/>
    <property type="project" value="UniProtKB-KW"/>
</dbReference>
<feature type="domain" description="Hexokinase C-terminal" evidence="14">
    <location>
        <begin position="236"/>
        <end position="471"/>
    </location>
</feature>
<evidence type="ECO:0000259" key="14">
    <source>
        <dbReference type="Pfam" id="PF03727"/>
    </source>
</evidence>
<dbReference type="PANTHER" id="PTHR19443">
    <property type="entry name" value="HEXOKINASE"/>
    <property type="match status" value="1"/>
</dbReference>
<evidence type="ECO:0000259" key="13">
    <source>
        <dbReference type="Pfam" id="PF00349"/>
    </source>
</evidence>
<dbReference type="PANTHER" id="PTHR19443:SF30">
    <property type="entry name" value="GLUCOKINASE-1-RELATED"/>
    <property type="match status" value="1"/>
</dbReference>
<dbReference type="InterPro" id="IPR001312">
    <property type="entry name" value="Hexokinase"/>
</dbReference>
<dbReference type="InterPro" id="IPR043129">
    <property type="entry name" value="ATPase_NBD"/>
</dbReference>
<dbReference type="GO" id="GO:0005536">
    <property type="term" value="F:D-glucose binding"/>
    <property type="evidence" value="ECO:0007669"/>
    <property type="project" value="InterPro"/>
</dbReference>
<dbReference type="Proteomes" id="UP000749646">
    <property type="component" value="Unassembled WGS sequence"/>
</dbReference>
<evidence type="ECO:0000256" key="5">
    <source>
        <dbReference type="ARBA" id="ARBA00022741"/>
    </source>
</evidence>
<keyword evidence="4 12" id="KW-0808">Transferase</keyword>
<comment type="catalytic activity">
    <reaction evidence="11">
        <text>D-glucose + ATP = D-glucose 6-phosphate + ADP + H(+)</text>
        <dbReference type="Rhea" id="RHEA:17825"/>
        <dbReference type="ChEBI" id="CHEBI:4167"/>
        <dbReference type="ChEBI" id="CHEBI:15378"/>
        <dbReference type="ChEBI" id="CHEBI:30616"/>
        <dbReference type="ChEBI" id="CHEBI:61548"/>
        <dbReference type="ChEBI" id="CHEBI:456216"/>
        <dbReference type="EC" id="2.7.1.1"/>
    </reaction>
    <physiologicalReaction direction="left-to-right" evidence="11">
        <dbReference type="Rhea" id="RHEA:17826"/>
    </physiologicalReaction>
</comment>
<dbReference type="GO" id="GO:0005829">
    <property type="term" value="C:cytosol"/>
    <property type="evidence" value="ECO:0007669"/>
    <property type="project" value="TreeGrafter"/>
</dbReference>
<feature type="domain" description="Hexokinase N-terminal" evidence="13">
    <location>
        <begin position="35"/>
        <end position="229"/>
    </location>
</feature>
<keyword evidence="16" id="KW-1185">Reference proteome</keyword>
<dbReference type="PRINTS" id="PR00475">
    <property type="entry name" value="HEXOKINASE"/>
</dbReference>
<evidence type="ECO:0000256" key="9">
    <source>
        <dbReference type="ARBA" id="ARBA00044613"/>
    </source>
</evidence>
<keyword evidence="6 12" id="KW-0418">Kinase</keyword>
<evidence type="ECO:0000256" key="8">
    <source>
        <dbReference type="ARBA" id="ARBA00023152"/>
    </source>
</evidence>
<evidence type="ECO:0000256" key="4">
    <source>
        <dbReference type="ARBA" id="ARBA00022679"/>
    </source>
</evidence>
<dbReference type="GO" id="GO:0005524">
    <property type="term" value="F:ATP binding"/>
    <property type="evidence" value="ECO:0007669"/>
    <property type="project" value="UniProtKB-UniRule"/>
</dbReference>
<dbReference type="GO" id="GO:0008865">
    <property type="term" value="F:fructokinase activity"/>
    <property type="evidence" value="ECO:0007669"/>
    <property type="project" value="TreeGrafter"/>
</dbReference>
<evidence type="ECO:0000256" key="1">
    <source>
        <dbReference type="ARBA" id="ARBA00004888"/>
    </source>
</evidence>
<name>A0A9P6LSB9_9FUNG</name>
<dbReference type="GO" id="GO:0004340">
    <property type="term" value="F:glucokinase activity"/>
    <property type="evidence" value="ECO:0007669"/>
    <property type="project" value="TreeGrafter"/>
</dbReference>
<dbReference type="PROSITE" id="PS51748">
    <property type="entry name" value="HEXOKINASE_2"/>
    <property type="match status" value="1"/>
</dbReference>